<sequence>MRRARTMQVNIRFETLALWTSPYFRGDTVFNTSIGYHSPDVHQCYTHGQRHTPFFRCSAVTLMIRRHIKICQRCSCKMQRRSRSNLREHFEKVFNLKGICSFSLGMFFFRLCSLNFIFLRFCSCSFVTPCVRIARLSTGRSGKEAMLVAESVCLFVDRPFAKRVTNCGSSSY</sequence>
<proteinExistence type="predicted"/>
<evidence type="ECO:0000313" key="1">
    <source>
        <dbReference type="EMBL" id="KAF8868523.1"/>
    </source>
</evidence>
<dbReference type="AlphaFoldDB" id="A0A9P5N8W9"/>
<evidence type="ECO:0000313" key="2">
    <source>
        <dbReference type="Proteomes" id="UP000724874"/>
    </source>
</evidence>
<organism evidence="1 2">
    <name type="scientific">Gymnopilus junonius</name>
    <name type="common">Spectacular rustgill mushroom</name>
    <name type="synonym">Gymnopilus spectabilis subsp. junonius</name>
    <dbReference type="NCBI Taxonomy" id="109634"/>
    <lineage>
        <taxon>Eukaryota</taxon>
        <taxon>Fungi</taxon>
        <taxon>Dikarya</taxon>
        <taxon>Basidiomycota</taxon>
        <taxon>Agaricomycotina</taxon>
        <taxon>Agaricomycetes</taxon>
        <taxon>Agaricomycetidae</taxon>
        <taxon>Agaricales</taxon>
        <taxon>Agaricineae</taxon>
        <taxon>Hymenogastraceae</taxon>
        <taxon>Gymnopilus</taxon>
    </lineage>
</organism>
<dbReference type="Proteomes" id="UP000724874">
    <property type="component" value="Unassembled WGS sequence"/>
</dbReference>
<protein>
    <submittedName>
        <fullName evidence="1">Uncharacterized protein</fullName>
    </submittedName>
</protein>
<keyword evidence="2" id="KW-1185">Reference proteome</keyword>
<accession>A0A9P5N8W9</accession>
<comment type="caution">
    <text evidence="1">The sequence shown here is derived from an EMBL/GenBank/DDBJ whole genome shotgun (WGS) entry which is preliminary data.</text>
</comment>
<name>A0A9P5N8W9_GYMJU</name>
<gene>
    <name evidence="1" type="ORF">CPB84DRAFT_1264640</name>
</gene>
<dbReference type="EMBL" id="JADNYJ010000615">
    <property type="protein sequence ID" value="KAF8868523.1"/>
    <property type="molecule type" value="Genomic_DNA"/>
</dbReference>
<reference evidence="1" key="1">
    <citation type="submission" date="2020-11" db="EMBL/GenBank/DDBJ databases">
        <authorList>
            <consortium name="DOE Joint Genome Institute"/>
            <person name="Ahrendt S."/>
            <person name="Riley R."/>
            <person name="Andreopoulos W."/>
            <person name="LaButti K."/>
            <person name="Pangilinan J."/>
            <person name="Ruiz-duenas F.J."/>
            <person name="Barrasa J.M."/>
            <person name="Sanchez-Garcia M."/>
            <person name="Camarero S."/>
            <person name="Miyauchi S."/>
            <person name="Serrano A."/>
            <person name="Linde D."/>
            <person name="Babiker R."/>
            <person name="Drula E."/>
            <person name="Ayuso-Fernandez I."/>
            <person name="Pacheco R."/>
            <person name="Padilla G."/>
            <person name="Ferreira P."/>
            <person name="Barriuso J."/>
            <person name="Kellner H."/>
            <person name="Castanera R."/>
            <person name="Alfaro M."/>
            <person name="Ramirez L."/>
            <person name="Pisabarro A.G."/>
            <person name="Kuo A."/>
            <person name="Tritt A."/>
            <person name="Lipzen A."/>
            <person name="He G."/>
            <person name="Yan M."/>
            <person name="Ng V."/>
            <person name="Cullen D."/>
            <person name="Martin F."/>
            <person name="Rosso M.-N."/>
            <person name="Henrissat B."/>
            <person name="Hibbett D."/>
            <person name="Martinez A.T."/>
            <person name="Grigoriev I.V."/>
        </authorList>
    </citation>
    <scope>NUCLEOTIDE SEQUENCE</scope>
    <source>
        <strain evidence="1">AH 44721</strain>
    </source>
</reference>